<evidence type="ECO:0000259" key="9">
    <source>
        <dbReference type="PROSITE" id="PS50928"/>
    </source>
</evidence>
<keyword evidence="3" id="KW-1003">Cell membrane</keyword>
<dbReference type="Gene3D" id="1.10.3720.10">
    <property type="entry name" value="MetI-like"/>
    <property type="match status" value="2"/>
</dbReference>
<comment type="subcellular location">
    <subcellularLocation>
        <location evidence="1">Cell inner membrane</location>
        <topology evidence="1">Multi-pass membrane protein</topology>
    </subcellularLocation>
    <subcellularLocation>
        <location evidence="8">Cell membrane</location>
        <topology evidence="8">Multi-pass membrane protein</topology>
    </subcellularLocation>
</comment>
<dbReference type="InterPro" id="IPR000515">
    <property type="entry name" value="MetI-like"/>
</dbReference>
<feature type="transmembrane region" description="Helical" evidence="8">
    <location>
        <begin position="515"/>
        <end position="534"/>
    </location>
</feature>
<dbReference type="PANTHER" id="PTHR43357:SF3">
    <property type="entry name" value="FE(3+)-TRANSPORT SYSTEM PERMEASE PROTEIN FBPB 2"/>
    <property type="match status" value="1"/>
</dbReference>
<dbReference type="Pfam" id="PF00528">
    <property type="entry name" value="BPD_transp_1"/>
    <property type="match status" value="2"/>
</dbReference>
<evidence type="ECO:0000256" key="3">
    <source>
        <dbReference type="ARBA" id="ARBA00022475"/>
    </source>
</evidence>
<evidence type="ECO:0000256" key="7">
    <source>
        <dbReference type="ARBA" id="ARBA00023136"/>
    </source>
</evidence>
<accession>A0A7Z0TK62</accession>
<dbReference type="EMBL" id="CP088280">
    <property type="protein sequence ID" value="UGX96782.1"/>
    <property type="molecule type" value="Genomic_DNA"/>
</dbReference>
<comment type="similarity">
    <text evidence="8">Belongs to the binding-protein-dependent transport system permease family.</text>
</comment>
<proteinExistence type="inferred from homology"/>
<feature type="transmembrane region" description="Helical" evidence="8">
    <location>
        <begin position="486"/>
        <end position="508"/>
    </location>
</feature>
<organism evidence="10">
    <name type="scientific">Bradyrhizobium barranii subsp. barranii</name>
    <dbReference type="NCBI Taxonomy" id="2823807"/>
    <lineage>
        <taxon>Bacteria</taxon>
        <taxon>Pseudomonadati</taxon>
        <taxon>Pseudomonadota</taxon>
        <taxon>Alphaproteobacteria</taxon>
        <taxon>Hyphomicrobiales</taxon>
        <taxon>Nitrobacteraceae</taxon>
        <taxon>Bradyrhizobium</taxon>
        <taxon>Bradyrhizobium barranii</taxon>
    </lineage>
</organism>
<feature type="transmembrane region" description="Helical" evidence="8">
    <location>
        <begin position="348"/>
        <end position="370"/>
    </location>
</feature>
<keyword evidence="5 8" id="KW-0812">Transmembrane</keyword>
<evidence type="ECO:0000256" key="6">
    <source>
        <dbReference type="ARBA" id="ARBA00022989"/>
    </source>
</evidence>
<protein>
    <submittedName>
        <fullName evidence="10">Iron ABC transporter permease</fullName>
    </submittedName>
</protein>
<keyword evidence="2 8" id="KW-0813">Transport</keyword>
<feature type="transmembrane region" description="Helical" evidence="8">
    <location>
        <begin position="54"/>
        <end position="82"/>
    </location>
</feature>
<evidence type="ECO:0000256" key="8">
    <source>
        <dbReference type="RuleBase" id="RU363032"/>
    </source>
</evidence>
<keyword evidence="6 8" id="KW-1133">Transmembrane helix</keyword>
<feature type="transmembrane region" description="Helical" evidence="8">
    <location>
        <begin position="459"/>
        <end position="480"/>
    </location>
</feature>
<dbReference type="InterPro" id="IPR035906">
    <property type="entry name" value="MetI-like_sf"/>
</dbReference>
<reference evidence="10" key="2">
    <citation type="submission" date="2020-06" db="EMBL/GenBank/DDBJ databases">
        <title>Whole Genome Sequence of Bradyrhizobium sp. Strain 323S2.</title>
        <authorList>
            <person name="Bromfield E.S.P."/>
        </authorList>
    </citation>
    <scope>NUCLEOTIDE SEQUENCE [LARGE SCALE GENOMIC DNA]</scope>
    <source>
        <strain evidence="10">323S2</strain>
    </source>
</reference>
<evidence type="ECO:0000256" key="4">
    <source>
        <dbReference type="ARBA" id="ARBA00022519"/>
    </source>
</evidence>
<evidence type="ECO:0000256" key="5">
    <source>
        <dbReference type="ARBA" id="ARBA00022692"/>
    </source>
</evidence>
<dbReference type="GO" id="GO:0055085">
    <property type="term" value="P:transmembrane transport"/>
    <property type="evidence" value="ECO:0007669"/>
    <property type="project" value="InterPro"/>
</dbReference>
<reference evidence="11 12" key="3">
    <citation type="journal article" date="2022" name="Int. J. Syst. Evol. Microbiol.">
        <title>Strains of Bradyrhizobium barranii sp. nov. associated with legumes native to Canada are symbionts of soybeans and belong to different subspecies (subsp. barranii subsp. nov. and subsp. apii subsp. nov.) and symbiovars (sv. glycinearum and sv. septentrionale).</title>
        <authorList>
            <person name="Bromfield E.S.P."/>
            <person name="Cloutier S."/>
            <person name="Wasai-Hara S."/>
            <person name="Minamisawa K."/>
        </authorList>
    </citation>
    <scope>NUCLEOTIDE SEQUENCE [LARGE SCALE GENOMIC DNA]</scope>
    <source>
        <strain evidence="11 12">323S2</strain>
    </source>
</reference>
<dbReference type="EMBL" id="JACBFH010000001">
    <property type="protein sequence ID" value="NYY87061.1"/>
    <property type="molecule type" value="Genomic_DNA"/>
</dbReference>
<feature type="transmembrane region" description="Helical" evidence="8">
    <location>
        <begin position="184"/>
        <end position="207"/>
    </location>
</feature>
<dbReference type="RefSeq" id="WP_166342565.1">
    <property type="nucleotide sequence ID" value="NZ_CP088280.1"/>
</dbReference>
<dbReference type="AlphaFoldDB" id="A0A7Z0TK62"/>
<sequence>MKRFATTIVTLAALVLLAVFLLYPLALVLDASFRIDGTGGLTLGNYAAIVKSRYYLGSIGNSLLCAALATAFACAIGIPLAFCLARIDIPGRALLLTLASLPLVLPSFVSAYALVLLFGHAGVVTTALRGIGIPIGSIYGVPGIVIVFTLTLYPYVVMPVLAGFQAVDASMEEAARNLGGSRPYVIRTVLLPIVMPAILAGGLLVFIEALENFGVPAVLAEDRPFLAVDIFKLFAGESDANPAAAGALSVLLIACTAIALLVQRHYLGKRRFSTNARSAPAKLPLTPGLRLTATIVSWGIVIASLLPFAAVLMISLLRFRGPVLTWEFGLGNYATLLSGSYRPLLNTLTLASIAAVATMLIGAPIGYVVARHRSRLSGLLDFVGMVPFAVSGTILAIGLIIAFNSGPLILTGGWLILVIAYVVRKLPFAIRSSSAIVHQLDPSLEEASINLGVSPSKTFATLTVPLMASGLVGGLVLVWITAASELSATIVLYASGWVTTTVVMYHAIEGTGAGLAAAAAAVLILVTAIPLLLINRRINKQESTVI</sequence>
<name>A0A7Z0TK62_9BRAD</name>
<feature type="domain" description="ABC transmembrane type-1" evidence="9">
    <location>
        <begin position="59"/>
        <end position="263"/>
    </location>
</feature>
<keyword evidence="4" id="KW-0997">Cell inner membrane</keyword>
<dbReference type="PROSITE" id="PS50928">
    <property type="entry name" value="ABC_TM1"/>
    <property type="match status" value="2"/>
</dbReference>
<feature type="transmembrane region" description="Helical" evidence="8">
    <location>
        <begin position="295"/>
        <end position="317"/>
    </location>
</feature>
<evidence type="ECO:0000313" key="10">
    <source>
        <dbReference type="EMBL" id="NYY87061.1"/>
    </source>
</evidence>
<evidence type="ECO:0000313" key="11">
    <source>
        <dbReference type="EMBL" id="UGX96782.1"/>
    </source>
</evidence>
<dbReference type="Proteomes" id="UP000564836">
    <property type="component" value="Chromosome"/>
</dbReference>
<dbReference type="CDD" id="cd06261">
    <property type="entry name" value="TM_PBP2"/>
    <property type="match status" value="2"/>
</dbReference>
<dbReference type="GO" id="GO:0005886">
    <property type="term" value="C:plasma membrane"/>
    <property type="evidence" value="ECO:0007669"/>
    <property type="project" value="UniProtKB-SubCell"/>
</dbReference>
<dbReference type="PANTHER" id="PTHR43357">
    <property type="entry name" value="INNER MEMBRANE ABC TRANSPORTER PERMEASE PROTEIN YDCV"/>
    <property type="match status" value="1"/>
</dbReference>
<feature type="transmembrane region" description="Helical" evidence="8">
    <location>
        <begin position="243"/>
        <end position="262"/>
    </location>
</feature>
<feature type="domain" description="ABC transmembrane type-1" evidence="9">
    <location>
        <begin position="344"/>
        <end position="534"/>
    </location>
</feature>
<reference evidence="11 12" key="1">
    <citation type="journal article" date="2017" name="Syst. Appl. Microbiol.">
        <title>Soybeans inoculated with root zone soils of Canadian native legumes harbour diverse and novel Bradyrhizobium spp. that possess agricultural potential.</title>
        <authorList>
            <person name="Bromfield E.S.P."/>
            <person name="Cloutier S."/>
            <person name="Tambong J.T."/>
            <person name="Tran Thi T.V."/>
        </authorList>
    </citation>
    <scope>NUCLEOTIDE SEQUENCE [LARGE SCALE GENOMIC DNA]</scope>
    <source>
        <strain evidence="11 12">323S2</strain>
    </source>
</reference>
<feature type="transmembrane region" description="Helical" evidence="8">
    <location>
        <begin position="94"/>
        <end position="118"/>
    </location>
</feature>
<feature type="transmembrane region" description="Helical" evidence="8">
    <location>
        <begin position="382"/>
        <end position="401"/>
    </location>
</feature>
<gene>
    <name evidence="11" type="ORF">G6321_00017235</name>
    <name evidence="10" type="ORF">G6321_01045</name>
</gene>
<feature type="transmembrane region" description="Helical" evidence="8">
    <location>
        <begin position="138"/>
        <end position="164"/>
    </location>
</feature>
<evidence type="ECO:0000313" key="12">
    <source>
        <dbReference type="Proteomes" id="UP000564836"/>
    </source>
</evidence>
<evidence type="ECO:0000256" key="1">
    <source>
        <dbReference type="ARBA" id="ARBA00004429"/>
    </source>
</evidence>
<evidence type="ECO:0000256" key="2">
    <source>
        <dbReference type="ARBA" id="ARBA00022448"/>
    </source>
</evidence>
<dbReference type="SUPFAM" id="SSF161098">
    <property type="entry name" value="MetI-like"/>
    <property type="match status" value="2"/>
</dbReference>
<keyword evidence="7 8" id="KW-0472">Membrane</keyword>